<keyword evidence="2" id="KW-1133">Transmembrane helix</keyword>
<keyword evidence="2" id="KW-0812">Transmembrane</keyword>
<evidence type="ECO:0000256" key="1">
    <source>
        <dbReference type="SAM" id="MobiDB-lite"/>
    </source>
</evidence>
<dbReference type="EMBL" id="PDOD01000002">
    <property type="protein sequence ID" value="PYZ93388.1"/>
    <property type="molecule type" value="Genomic_DNA"/>
</dbReference>
<accession>A0A323TE88</accession>
<dbReference type="AlphaFoldDB" id="A0A323TE88"/>
<sequence>MRQPDTREKMRQQELNNNPGGNMRDASQRSQSGSLVDLANSHGWKGLGVLIIVLIVGYVIVSFLING</sequence>
<keyword evidence="4" id="KW-1185">Reference proteome</keyword>
<proteinExistence type="predicted"/>
<feature type="compositionally biased region" description="Basic and acidic residues" evidence="1">
    <location>
        <begin position="1"/>
        <end position="12"/>
    </location>
</feature>
<keyword evidence="2" id="KW-0472">Membrane</keyword>
<organism evidence="3 4">
    <name type="scientific">Salipaludibacillus keqinensis</name>
    <dbReference type="NCBI Taxonomy" id="2045207"/>
    <lineage>
        <taxon>Bacteria</taxon>
        <taxon>Bacillati</taxon>
        <taxon>Bacillota</taxon>
        <taxon>Bacilli</taxon>
        <taxon>Bacillales</taxon>
        <taxon>Bacillaceae</taxon>
    </lineage>
</organism>
<evidence type="ECO:0008006" key="5">
    <source>
        <dbReference type="Google" id="ProtNLM"/>
    </source>
</evidence>
<dbReference type="InterPro" id="IPR045946">
    <property type="entry name" value="DUF6366"/>
</dbReference>
<gene>
    <name evidence="3" type="ORF">CR194_09400</name>
</gene>
<feature type="region of interest" description="Disordered" evidence="1">
    <location>
        <begin position="1"/>
        <end position="32"/>
    </location>
</feature>
<feature type="transmembrane region" description="Helical" evidence="2">
    <location>
        <begin position="47"/>
        <end position="65"/>
    </location>
</feature>
<dbReference type="RefSeq" id="WP_110609420.1">
    <property type="nucleotide sequence ID" value="NZ_PDOD01000002.1"/>
</dbReference>
<evidence type="ECO:0000313" key="4">
    <source>
        <dbReference type="Proteomes" id="UP000248214"/>
    </source>
</evidence>
<reference evidence="3 4" key="1">
    <citation type="submission" date="2017-10" db="EMBL/GenBank/DDBJ databases">
        <title>Bacillus sp. nov., a halophilic bacterium isolated from a Keqin Lake.</title>
        <authorList>
            <person name="Wang H."/>
        </authorList>
    </citation>
    <scope>NUCLEOTIDE SEQUENCE [LARGE SCALE GENOMIC DNA]</scope>
    <source>
        <strain evidence="3 4">KQ-12</strain>
    </source>
</reference>
<dbReference type="Proteomes" id="UP000248214">
    <property type="component" value="Unassembled WGS sequence"/>
</dbReference>
<protein>
    <recommendedName>
        <fullName evidence="5">Phage capsid protein</fullName>
    </recommendedName>
</protein>
<dbReference type="Pfam" id="PF19893">
    <property type="entry name" value="DUF6366"/>
    <property type="match status" value="1"/>
</dbReference>
<evidence type="ECO:0000313" key="3">
    <source>
        <dbReference type="EMBL" id="PYZ93388.1"/>
    </source>
</evidence>
<dbReference type="OrthoDB" id="2935923at2"/>
<comment type="caution">
    <text evidence="3">The sequence shown here is derived from an EMBL/GenBank/DDBJ whole genome shotgun (WGS) entry which is preliminary data.</text>
</comment>
<name>A0A323TE88_9BACI</name>
<evidence type="ECO:0000256" key="2">
    <source>
        <dbReference type="SAM" id="Phobius"/>
    </source>
</evidence>